<dbReference type="SUPFAM" id="SSF51120">
    <property type="entry name" value="beta-Roll"/>
    <property type="match status" value="1"/>
</dbReference>
<keyword evidence="2" id="KW-0964">Secreted</keyword>
<feature type="compositionally biased region" description="Gly residues" evidence="4">
    <location>
        <begin position="180"/>
        <end position="193"/>
    </location>
</feature>
<dbReference type="Pfam" id="PF00353">
    <property type="entry name" value="HemolysinCabind"/>
    <property type="match status" value="2"/>
</dbReference>
<dbReference type="InterPro" id="IPR001343">
    <property type="entry name" value="Hemolysn_Ca-bd"/>
</dbReference>
<dbReference type="OrthoDB" id="5912396at2"/>
<feature type="compositionally biased region" description="Low complexity" evidence="4">
    <location>
        <begin position="213"/>
        <end position="224"/>
    </location>
</feature>
<dbReference type="InterPro" id="IPR018511">
    <property type="entry name" value="Hemolysin-typ_Ca-bd_CS"/>
</dbReference>
<name>A0A1R4H9J7_9GAMM</name>
<dbReference type="PANTHER" id="PTHR38340:SF1">
    <property type="entry name" value="S-LAYER PROTEIN"/>
    <property type="match status" value="1"/>
</dbReference>
<dbReference type="PROSITE" id="PS00330">
    <property type="entry name" value="HEMOLYSIN_CALCIUM"/>
    <property type="match status" value="2"/>
</dbReference>
<protein>
    <recommendedName>
        <fullName evidence="7">Hemolysin-type calcium-binding region</fullName>
    </recommendedName>
</protein>
<dbReference type="Proteomes" id="UP000195442">
    <property type="component" value="Unassembled WGS sequence"/>
</dbReference>
<evidence type="ECO:0000313" key="5">
    <source>
        <dbReference type="EMBL" id="SJM92856.1"/>
    </source>
</evidence>
<dbReference type="GO" id="GO:0005509">
    <property type="term" value="F:calcium ion binding"/>
    <property type="evidence" value="ECO:0007669"/>
    <property type="project" value="InterPro"/>
</dbReference>
<organism evidence="5 6">
    <name type="scientific">Crenothrix polyspora</name>
    <dbReference type="NCBI Taxonomy" id="360316"/>
    <lineage>
        <taxon>Bacteria</taxon>
        <taxon>Pseudomonadati</taxon>
        <taxon>Pseudomonadota</taxon>
        <taxon>Gammaproteobacteria</taxon>
        <taxon>Methylococcales</taxon>
        <taxon>Crenotrichaceae</taxon>
        <taxon>Crenothrix</taxon>
    </lineage>
</organism>
<feature type="region of interest" description="Disordered" evidence="4">
    <location>
        <begin position="165"/>
        <end position="257"/>
    </location>
</feature>
<gene>
    <name evidence="5" type="ORF">CRENPOLYSF2_2970005</name>
</gene>
<evidence type="ECO:0000313" key="6">
    <source>
        <dbReference type="Proteomes" id="UP000195442"/>
    </source>
</evidence>
<evidence type="ECO:0008006" key="7">
    <source>
        <dbReference type="Google" id="ProtNLM"/>
    </source>
</evidence>
<comment type="subcellular location">
    <subcellularLocation>
        <location evidence="1">Secreted</location>
    </subcellularLocation>
</comment>
<reference evidence="6" key="1">
    <citation type="submission" date="2017-02" db="EMBL/GenBank/DDBJ databases">
        <authorList>
            <person name="Daims H."/>
        </authorList>
    </citation>
    <scope>NUCLEOTIDE SEQUENCE [LARGE SCALE GENOMIC DNA]</scope>
</reference>
<dbReference type="PRINTS" id="PR00313">
    <property type="entry name" value="CABNDNGRPT"/>
</dbReference>
<keyword evidence="6" id="KW-1185">Reference proteome</keyword>
<accession>A0A1R4H9J7</accession>
<evidence type="ECO:0000256" key="3">
    <source>
        <dbReference type="ARBA" id="ARBA00022837"/>
    </source>
</evidence>
<dbReference type="AlphaFoldDB" id="A0A1R4H9J7"/>
<evidence type="ECO:0000256" key="1">
    <source>
        <dbReference type="ARBA" id="ARBA00004613"/>
    </source>
</evidence>
<keyword evidence="3" id="KW-0106">Calcium</keyword>
<proteinExistence type="predicted"/>
<dbReference type="InterPro" id="IPR050557">
    <property type="entry name" value="RTX_toxin/Mannuronan_C5-epim"/>
</dbReference>
<evidence type="ECO:0000256" key="2">
    <source>
        <dbReference type="ARBA" id="ARBA00022525"/>
    </source>
</evidence>
<sequence length="310" mass="31954">MKVSAMKNLLKNATAQHSNINLDRKFNECNRGTAMKLHHSIIFISAVALCLPLSAEAGKAQRFGDTVQYNDDKQFSMNSDGAIVGLNPFPIANNVTVSNVNGRFRVTDTADNVTAGTGCTRVDVHNADCGDILPLKIKMNLAGGNDSAASRGVITKIKLEINGGEGDDTLTGGIQNDTLNGGGGNDTLNGAGGADTINGDSGNDNIRGGSGNDILEGGSGSDSISGEEDADTLQGGSGNDTLLGGSGEDSMSGDQGNDELRAVDVFRDTVDCGAGNNDYADIDSGLLDTVSNCESFSSDICCTVDPDFNK</sequence>
<dbReference type="GO" id="GO:0005576">
    <property type="term" value="C:extracellular region"/>
    <property type="evidence" value="ECO:0007669"/>
    <property type="project" value="UniProtKB-SubCell"/>
</dbReference>
<dbReference type="PANTHER" id="PTHR38340">
    <property type="entry name" value="S-LAYER PROTEIN"/>
    <property type="match status" value="1"/>
</dbReference>
<evidence type="ECO:0000256" key="4">
    <source>
        <dbReference type="SAM" id="MobiDB-lite"/>
    </source>
</evidence>
<dbReference type="Gene3D" id="2.150.10.10">
    <property type="entry name" value="Serralysin-like metalloprotease, C-terminal"/>
    <property type="match status" value="2"/>
</dbReference>
<dbReference type="InterPro" id="IPR011049">
    <property type="entry name" value="Serralysin-like_metalloprot_C"/>
</dbReference>
<dbReference type="EMBL" id="FUKJ01000220">
    <property type="protein sequence ID" value="SJM92856.1"/>
    <property type="molecule type" value="Genomic_DNA"/>
</dbReference>